<dbReference type="RefSeq" id="WP_010801131.1">
    <property type="nucleotide sequence ID" value="NZ_KQ033912.1"/>
</dbReference>
<keyword evidence="1" id="KW-0472">Membrane</keyword>
<dbReference type="Proteomes" id="UP000033047">
    <property type="component" value="Unassembled WGS sequence"/>
</dbReference>
<reference evidence="2 3" key="1">
    <citation type="submission" date="2013-04" db="EMBL/GenBank/DDBJ databases">
        <title>The Genome Sequence of Parabacteroides goldsteinii DSM 19448.</title>
        <authorList>
            <consortium name="The Broad Institute Genomics Platform"/>
            <person name="Earl A."/>
            <person name="Ward D."/>
            <person name="Feldgarden M."/>
            <person name="Gevers D."/>
            <person name="Martens E."/>
            <person name="Sakamoto M."/>
            <person name="Benno Y."/>
            <person name="Song Y."/>
            <person name="Liu C."/>
            <person name="Lee J."/>
            <person name="Bolanos M."/>
            <person name="Vaisanen M.L."/>
            <person name="Finegold S.M."/>
            <person name="Walker B."/>
            <person name="Young S."/>
            <person name="Zeng Q."/>
            <person name="Gargeya S."/>
            <person name="Fitzgerald M."/>
            <person name="Haas B."/>
            <person name="Abouelleil A."/>
            <person name="Allen A.W."/>
            <person name="Alvarado L."/>
            <person name="Arachchi H.M."/>
            <person name="Berlin A.M."/>
            <person name="Chapman S.B."/>
            <person name="Gainer-Dewar J."/>
            <person name="Goldberg J."/>
            <person name="Griggs A."/>
            <person name="Gujja S."/>
            <person name="Hansen M."/>
            <person name="Howarth C."/>
            <person name="Imamovic A."/>
            <person name="Ireland A."/>
            <person name="Larimer J."/>
            <person name="McCowan C."/>
            <person name="Murphy C."/>
            <person name="Pearson M."/>
            <person name="Poon T.W."/>
            <person name="Priest M."/>
            <person name="Roberts A."/>
            <person name="Saif S."/>
            <person name="Shea T."/>
            <person name="Sisk P."/>
            <person name="Sykes S."/>
            <person name="Wortman J."/>
            <person name="Nusbaum C."/>
            <person name="Birren B."/>
        </authorList>
    </citation>
    <scope>NUCLEOTIDE SEQUENCE [LARGE SCALE GENOMIC DNA]</scope>
    <source>
        <strain evidence="2 3">DSM 19448</strain>
    </source>
</reference>
<organism evidence="2 3">
    <name type="scientific">Parabacteroides goldsteinii DSM 19448 = WAL 12034</name>
    <dbReference type="NCBI Taxonomy" id="927665"/>
    <lineage>
        <taxon>Bacteria</taxon>
        <taxon>Pseudomonadati</taxon>
        <taxon>Bacteroidota</taxon>
        <taxon>Bacteroidia</taxon>
        <taxon>Bacteroidales</taxon>
        <taxon>Tannerellaceae</taxon>
        <taxon>Parabacteroides</taxon>
    </lineage>
</organism>
<feature type="transmembrane region" description="Helical" evidence="1">
    <location>
        <begin position="38"/>
        <end position="57"/>
    </location>
</feature>
<dbReference type="AlphaFoldDB" id="A0A0F5JH60"/>
<keyword evidence="1" id="KW-1133">Transmembrane helix</keyword>
<keyword evidence="1" id="KW-0812">Transmembrane</keyword>
<dbReference type="STRING" id="927665.HMPREF1535_01798"/>
<name>A0A0F5JH60_9BACT</name>
<comment type="caution">
    <text evidence="2">The sequence shown here is derived from an EMBL/GenBank/DDBJ whole genome shotgun (WGS) entry which is preliminary data.</text>
</comment>
<evidence type="ECO:0000256" key="1">
    <source>
        <dbReference type="SAM" id="Phobius"/>
    </source>
</evidence>
<feature type="transmembrane region" description="Helical" evidence="1">
    <location>
        <begin position="12"/>
        <end position="32"/>
    </location>
</feature>
<sequence>MKAKFKKDFSHKAIWFPIVLFSVFLLLVLLCVALTSLRFAYCGGLLGCLPFMIVAYLKPYELTDINVLQGNGTIQVDQIHRIQEIDKGIRVFYTWPGGKAERKRFFAVKDIDTFISTLLEINPNIKLN</sequence>
<protein>
    <submittedName>
        <fullName evidence="2">Uncharacterized protein</fullName>
    </submittedName>
</protein>
<dbReference type="HOGENOM" id="CLU_1957450_0_0_10"/>
<evidence type="ECO:0000313" key="3">
    <source>
        <dbReference type="Proteomes" id="UP000033047"/>
    </source>
</evidence>
<dbReference type="EMBL" id="AQHV01000010">
    <property type="protein sequence ID" value="KKB57146.1"/>
    <property type="molecule type" value="Genomic_DNA"/>
</dbReference>
<gene>
    <name evidence="2" type="ORF">HMPREF1535_01798</name>
</gene>
<accession>A0A0F5JH60</accession>
<evidence type="ECO:0000313" key="2">
    <source>
        <dbReference type="EMBL" id="KKB57146.1"/>
    </source>
</evidence>
<proteinExistence type="predicted"/>
<dbReference type="GeneID" id="69983062"/>
<dbReference type="PATRIC" id="fig|927665.4.peg.1837"/>